<dbReference type="PANTHER" id="PTHR36456">
    <property type="entry name" value="UPF0232 PROTEIN SCO3875"/>
    <property type="match status" value="1"/>
</dbReference>
<dbReference type="AlphaFoldDB" id="A0A521E4Y1"/>
<dbReference type="EMBL" id="FXTP01000010">
    <property type="protein sequence ID" value="SMO78912.1"/>
    <property type="molecule type" value="Genomic_DNA"/>
</dbReference>
<dbReference type="Proteomes" id="UP000317557">
    <property type="component" value="Unassembled WGS sequence"/>
</dbReference>
<name>A0A521E4Y1_9BACT</name>
<dbReference type="Pfam" id="PF05258">
    <property type="entry name" value="DciA"/>
    <property type="match status" value="1"/>
</dbReference>
<accession>A0A521E4Y1</accession>
<sequence length="97" mass="11194">MRFDTPQSLSSVLQDFLDKFPQKRKLRQGMVLSAFEEVVGKRIAQEAEDLHFEGNKLVMKVKNPSWRHEIHANRFSIAKRLNSKVKSDVVGDIVVRS</sequence>
<evidence type="ECO:0000313" key="1">
    <source>
        <dbReference type="EMBL" id="SMO78912.1"/>
    </source>
</evidence>
<dbReference type="InterPro" id="IPR007922">
    <property type="entry name" value="DciA-like"/>
</dbReference>
<reference evidence="1 2" key="1">
    <citation type="submission" date="2017-05" db="EMBL/GenBank/DDBJ databases">
        <authorList>
            <person name="Varghese N."/>
            <person name="Submissions S."/>
        </authorList>
    </citation>
    <scope>NUCLEOTIDE SEQUENCE [LARGE SCALE GENOMIC DNA]</scope>
    <source>
        <strain evidence="1 2">DSM 21985</strain>
    </source>
</reference>
<gene>
    <name evidence="1" type="ORF">SAMN06265219_110150</name>
</gene>
<evidence type="ECO:0008006" key="3">
    <source>
        <dbReference type="Google" id="ProtNLM"/>
    </source>
</evidence>
<dbReference type="OrthoDB" id="9796545at2"/>
<proteinExistence type="predicted"/>
<keyword evidence="2" id="KW-1185">Reference proteome</keyword>
<dbReference type="PANTHER" id="PTHR36456:SF1">
    <property type="entry name" value="UPF0232 PROTEIN SCO3875"/>
    <property type="match status" value="1"/>
</dbReference>
<dbReference type="RefSeq" id="WP_142454962.1">
    <property type="nucleotide sequence ID" value="NZ_FXTP01000010.1"/>
</dbReference>
<evidence type="ECO:0000313" key="2">
    <source>
        <dbReference type="Proteomes" id="UP000317557"/>
    </source>
</evidence>
<organism evidence="1 2">
    <name type="scientific">Gracilimonas mengyeensis</name>
    <dbReference type="NCBI Taxonomy" id="1302730"/>
    <lineage>
        <taxon>Bacteria</taxon>
        <taxon>Pseudomonadati</taxon>
        <taxon>Balneolota</taxon>
        <taxon>Balneolia</taxon>
        <taxon>Balneolales</taxon>
        <taxon>Balneolaceae</taxon>
        <taxon>Gracilimonas</taxon>
    </lineage>
</organism>
<protein>
    <recommendedName>
        <fullName evidence="3">DUF721 domain-containing protein</fullName>
    </recommendedName>
</protein>